<feature type="non-terminal residue" evidence="1">
    <location>
        <position position="1"/>
    </location>
</feature>
<organism evidence="1">
    <name type="scientific">Tanacetum cinerariifolium</name>
    <name type="common">Dalmatian daisy</name>
    <name type="synonym">Chrysanthemum cinerariifolium</name>
    <dbReference type="NCBI Taxonomy" id="118510"/>
    <lineage>
        <taxon>Eukaryota</taxon>
        <taxon>Viridiplantae</taxon>
        <taxon>Streptophyta</taxon>
        <taxon>Embryophyta</taxon>
        <taxon>Tracheophyta</taxon>
        <taxon>Spermatophyta</taxon>
        <taxon>Magnoliopsida</taxon>
        <taxon>eudicotyledons</taxon>
        <taxon>Gunneridae</taxon>
        <taxon>Pentapetalae</taxon>
        <taxon>asterids</taxon>
        <taxon>campanulids</taxon>
        <taxon>Asterales</taxon>
        <taxon>Asteraceae</taxon>
        <taxon>Asteroideae</taxon>
        <taxon>Anthemideae</taxon>
        <taxon>Anthemidinae</taxon>
        <taxon>Tanacetum</taxon>
    </lineage>
</organism>
<comment type="caution">
    <text evidence="1">The sequence shown here is derived from an EMBL/GenBank/DDBJ whole genome shotgun (WGS) entry which is preliminary data.</text>
</comment>
<sequence>AFVAAPAHPGAAPAAAAIRDEAAHAGALALDPAVELIVLKLAAQIAPNEGGAREGLSGRAALVGRNVAVDYLVGHPAHRARRVGAGREHRTIAKLGVVGVGPARVVERQDARLPRAAARRLGVFGVVGAVLVFERPVEVHGGRELAHVFHHQLAAAFDGSIDFQRLEVRLGAVVAVAVYLQQFAVVERALEIVVVLGAGGLERAAIQVENNPAPIIGPVVFAIRRDAAGRQPHV</sequence>
<accession>A0A699R9U3</accession>
<name>A0A699R9U3_TANCI</name>
<evidence type="ECO:0000313" key="1">
    <source>
        <dbReference type="EMBL" id="GFC83999.1"/>
    </source>
</evidence>
<dbReference type="EMBL" id="BKCJ011092362">
    <property type="protein sequence ID" value="GFC83999.1"/>
    <property type="molecule type" value="Genomic_DNA"/>
</dbReference>
<reference evidence="1" key="1">
    <citation type="journal article" date="2019" name="Sci. Rep.">
        <title>Draft genome of Tanacetum cinerariifolium, the natural source of mosquito coil.</title>
        <authorList>
            <person name="Yamashiro T."/>
            <person name="Shiraishi A."/>
            <person name="Satake H."/>
            <person name="Nakayama K."/>
        </authorList>
    </citation>
    <scope>NUCLEOTIDE SEQUENCE</scope>
</reference>
<protein>
    <submittedName>
        <fullName evidence="1">Uncharacterized protein</fullName>
    </submittedName>
</protein>
<feature type="non-terminal residue" evidence="1">
    <location>
        <position position="234"/>
    </location>
</feature>
<dbReference type="AlphaFoldDB" id="A0A699R9U3"/>
<gene>
    <name evidence="1" type="ORF">Tci_855969</name>
</gene>
<proteinExistence type="predicted"/>